<comment type="caution">
    <text evidence="1">The sequence shown here is derived from an EMBL/GenBank/DDBJ whole genome shotgun (WGS) entry which is preliminary data.</text>
</comment>
<evidence type="ECO:0000313" key="2">
    <source>
        <dbReference type="Proteomes" id="UP001243375"/>
    </source>
</evidence>
<organism evidence="1 2">
    <name type="scientific">Naganishia vaughanmartiniae</name>
    <dbReference type="NCBI Taxonomy" id="1424756"/>
    <lineage>
        <taxon>Eukaryota</taxon>
        <taxon>Fungi</taxon>
        <taxon>Dikarya</taxon>
        <taxon>Basidiomycota</taxon>
        <taxon>Agaricomycotina</taxon>
        <taxon>Tremellomycetes</taxon>
        <taxon>Filobasidiales</taxon>
        <taxon>Filobasidiaceae</taxon>
        <taxon>Naganishia</taxon>
    </lineage>
</organism>
<keyword evidence="2" id="KW-1185">Reference proteome</keyword>
<sequence length="108" mass="11477">MQQIDRSPTGSCACARIALRIAQGSLSMYAPRDFHSVVSLAATNDSDRNAVDTGAFRASAVQETTMGDGTPAVIVRLEGKAWYTGMSVFVVEEGDGIARNGFTLHLPN</sequence>
<dbReference type="Proteomes" id="UP001243375">
    <property type="component" value="Unassembled WGS sequence"/>
</dbReference>
<evidence type="ECO:0000313" key="1">
    <source>
        <dbReference type="EMBL" id="KAJ9123937.1"/>
    </source>
</evidence>
<gene>
    <name evidence="1" type="ORF">QFC22_000728</name>
</gene>
<protein>
    <submittedName>
        <fullName evidence="1">Uncharacterized protein</fullName>
    </submittedName>
</protein>
<accession>A0ACC2XIZ8</accession>
<proteinExistence type="predicted"/>
<dbReference type="EMBL" id="JASBWU010000002">
    <property type="protein sequence ID" value="KAJ9123937.1"/>
    <property type="molecule type" value="Genomic_DNA"/>
</dbReference>
<reference evidence="1" key="1">
    <citation type="submission" date="2023-04" db="EMBL/GenBank/DDBJ databases">
        <title>Draft Genome sequencing of Naganishia species isolated from polar environments using Oxford Nanopore Technology.</title>
        <authorList>
            <person name="Leo P."/>
            <person name="Venkateswaran K."/>
        </authorList>
    </citation>
    <scope>NUCLEOTIDE SEQUENCE</scope>
    <source>
        <strain evidence="1">MNA-CCFEE 5425</strain>
    </source>
</reference>
<name>A0ACC2XIZ8_9TREE</name>